<dbReference type="PROSITE" id="PS50928">
    <property type="entry name" value="ABC_TM1"/>
    <property type="match status" value="1"/>
</dbReference>
<keyword evidence="4 7" id="KW-0812">Transmembrane</keyword>
<dbReference type="PANTHER" id="PTHR30151:SF0">
    <property type="entry name" value="ABC TRANSPORTER PERMEASE PROTEIN MJ0413-RELATED"/>
    <property type="match status" value="1"/>
</dbReference>
<dbReference type="Pfam" id="PF00528">
    <property type="entry name" value="BPD_transp_1"/>
    <property type="match status" value="1"/>
</dbReference>
<keyword evidence="3" id="KW-1003">Cell membrane</keyword>
<evidence type="ECO:0000313" key="9">
    <source>
        <dbReference type="EMBL" id="OOM60912.1"/>
    </source>
</evidence>
<proteinExistence type="inferred from homology"/>
<keyword evidence="2 7" id="KW-0813">Transport</keyword>
<feature type="transmembrane region" description="Helical" evidence="7">
    <location>
        <begin position="224"/>
        <end position="243"/>
    </location>
</feature>
<dbReference type="Proteomes" id="UP000190973">
    <property type="component" value="Unassembled WGS sequence"/>
</dbReference>
<evidence type="ECO:0000256" key="3">
    <source>
        <dbReference type="ARBA" id="ARBA00022475"/>
    </source>
</evidence>
<keyword evidence="6 7" id="KW-0472">Membrane</keyword>
<keyword evidence="5 7" id="KW-1133">Transmembrane helix</keyword>
<evidence type="ECO:0000256" key="5">
    <source>
        <dbReference type="ARBA" id="ARBA00022989"/>
    </source>
</evidence>
<feature type="transmembrane region" description="Helical" evidence="7">
    <location>
        <begin position="127"/>
        <end position="147"/>
    </location>
</feature>
<feature type="transmembrane region" description="Helical" evidence="7">
    <location>
        <begin position="70"/>
        <end position="88"/>
    </location>
</feature>
<dbReference type="InterPro" id="IPR000515">
    <property type="entry name" value="MetI-like"/>
</dbReference>
<evidence type="ECO:0000256" key="4">
    <source>
        <dbReference type="ARBA" id="ARBA00022692"/>
    </source>
</evidence>
<feature type="transmembrane region" description="Helical" evidence="7">
    <location>
        <begin position="100"/>
        <end position="121"/>
    </location>
</feature>
<evidence type="ECO:0000256" key="6">
    <source>
        <dbReference type="ARBA" id="ARBA00023136"/>
    </source>
</evidence>
<sequence>MNMRKIIERILFYLILLLIWEVIYKLNVEYFGIWKVYSFPSPIDVYKTLVSLVSDSTLGIAVLVSLKRVIMGYGISIAIGLILGLFIVKFKYIDENLTPLILGVQTLPSICWLPFAILWYGLNESSIIFVIVIGSVFSIAISVESSIKNINPIYIRAARTLGAKGWKIYSDVILPASLPGIVSGLKQGWSFAWRALMAGEMLSTTTGLGQILMMGRDLADISQVMAVMLVIIVLGLIVEKFIFGKVEKSVRHRWGMVSEN</sequence>
<dbReference type="GO" id="GO:0055085">
    <property type="term" value="P:transmembrane transport"/>
    <property type="evidence" value="ECO:0007669"/>
    <property type="project" value="InterPro"/>
</dbReference>
<organism evidence="9 10">
    <name type="scientific">Clostridium beijerinckii</name>
    <name type="common">Clostridium MP</name>
    <dbReference type="NCBI Taxonomy" id="1520"/>
    <lineage>
        <taxon>Bacteria</taxon>
        <taxon>Bacillati</taxon>
        <taxon>Bacillota</taxon>
        <taxon>Clostridia</taxon>
        <taxon>Eubacteriales</taxon>
        <taxon>Clostridiaceae</taxon>
        <taxon>Clostridium</taxon>
    </lineage>
</organism>
<dbReference type="SUPFAM" id="SSF161098">
    <property type="entry name" value="MetI-like"/>
    <property type="match status" value="1"/>
</dbReference>
<dbReference type="PANTHER" id="PTHR30151">
    <property type="entry name" value="ALKANE SULFONATE ABC TRANSPORTER-RELATED, MEMBRANE SUBUNIT"/>
    <property type="match status" value="1"/>
</dbReference>
<dbReference type="CDD" id="cd06261">
    <property type="entry name" value="TM_PBP2"/>
    <property type="match status" value="1"/>
</dbReference>
<dbReference type="Gene3D" id="1.10.3720.10">
    <property type="entry name" value="MetI-like"/>
    <property type="match status" value="1"/>
</dbReference>
<evidence type="ECO:0000256" key="7">
    <source>
        <dbReference type="RuleBase" id="RU363032"/>
    </source>
</evidence>
<evidence type="ECO:0000313" key="10">
    <source>
        <dbReference type="Proteomes" id="UP000190973"/>
    </source>
</evidence>
<evidence type="ECO:0000259" key="8">
    <source>
        <dbReference type="PROSITE" id="PS50928"/>
    </source>
</evidence>
<feature type="transmembrane region" description="Helical" evidence="7">
    <location>
        <begin position="168"/>
        <end position="185"/>
    </location>
</feature>
<dbReference type="AlphaFoldDB" id="A0A1S8S6A6"/>
<dbReference type="RefSeq" id="WP_207651622.1">
    <property type="nucleotide sequence ID" value="NZ_JABTAE010000001.1"/>
</dbReference>
<gene>
    <name evidence="9" type="primary">ssuC_3</name>
    <name evidence="9" type="ORF">CLBCK_26290</name>
</gene>
<comment type="caution">
    <text evidence="9">The sequence shown here is derived from an EMBL/GenBank/DDBJ whole genome shotgun (WGS) entry which is preliminary data.</text>
</comment>
<evidence type="ECO:0000256" key="1">
    <source>
        <dbReference type="ARBA" id="ARBA00004651"/>
    </source>
</evidence>
<dbReference type="InterPro" id="IPR035906">
    <property type="entry name" value="MetI-like_sf"/>
</dbReference>
<dbReference type="GO" id="GO:0005886">
    <property type="term" value="C:plasma membrane"/>
    <property type="evidence" value="ECO:0007669"/>
    <property type="project" value="UniProtKB-SubCell"/>
</dbReference>
<reference evidence="9 10" key="1">
    <citation type="submission" date="2016-05" db="EMBL/GenBank/DDBJ databases">
        <title>Microbial solvent formation.</title>
        <authorList>
            <person name="Poehlein A."/>
            <person name="Montoya Solano J.D."/>
            <person name="Flitsch S."/>
            <person name="Krabben P."/>
            <person name="Duerre P."/>
            <person name="Daniel R."/>
        </authorList>
    </citation>
    <scope>NUCLEOTIDE SEQUENCE [LARGE SCALE GENOMIC DNA]</scope>
    <source>
        <strain evidence="9 10">DSM 53</strain>
    </source>
</reference>
<evidence type="ECO:0000256" key="2">
    <source>
        <dbReference type="ARBA" id="ARBA00022448"/>
    </source>
</evidence>
<name>A0A1S8S6A6_CLOBE</name>
<feature type="domain" description="ABC transmembrane type-1" evidence="8">
    <location>
        <begin position="62"/>
        <end position="242"/>
    </location>
</feature>
<dbReference type="EMBL" id="LZZI01000044">
    <property type="protein sequence ID" value="OOM60912.1"/>
    <property type="molecule type" value="Genomic_DNA"/>
</dbReference>
<accession>A0A1S8S6A6</accession>
<comment type="similarity">
    <text evidence="7">Belongs to the binding-protein-dependent transport system permease family.</text>
</comment>
<protein>
    <submittedName>
        <fullName evidence="9">Putative aliphatic sulfonates transport permease protein SsuC</fullName>
    </submittedName>
</protein>
<comment type="subcellular location">
    <subcellularLocation>
        <location evidence="1 7">Cell membrane</location>
        <topology evidence="1 7">Multi-pass membrane protein</topology>
    </subcellularLocation>
</comment>
<feature type="transmembrane region" description="Helical" evidence="7">
    <location>
        <begin position="6"/>
        <end position="24"/>
    </location>
</feature>